<dbReference type="InterPro" id="IPR007588">
    <property type="entry name" value="Znf_FLYWCH"/>
</dbReference>
<evidence type="ECO:0000313" key="6">
    <source>
        <dbReference type="Proteomes" id="UP000708208"/>
    </source>
</evidence>
<keyword evidence="2" id="KW-0863">Zinc-finger</keyword>
<sequence length="181" mass="20420">MGLEFVKSNKGADHLVHHGYRFLLDSQNRNENKKHWKCVEYKISKCRGRVTTQGDDVIRFNNDHNHTPSQAKINAKRAVEEIKQLAKSSLEPPQQIASTVIPSTSPAGQAQLPRISAMVRIIQRTRQLSNSPLPIPKGVNELVLPDVFKVTQWGDEFLIADDGQDSSRMIMFGTKENLVHL</sequence>
<name>A0A8J2PIT8_9HEXA</name>
<comment type="caution">
    <text evidence="5">The sequence shown here is derived from an EMBL/GenBank/DDBJ whole genome shotgun (WGS) entry which is preliminary data.</text>
</comment>
<proteinExistence type="predicted"/>
<dbReference type="Pfam" id="PF04500">
    <property type="entry name" value="FLYWCH"/>
    <property type="match status" value="1"/>
</dbReference>
<dbReference type="Proteomes" id="UP000708208">
    <property type="component" value="Unassembled WGS sequence"/>
</dbReference>
<dbReference type="GO" id="GO:0008270">
    <property type="term" value="F:zinc ion binding"/>
    <property type="evidence" value="ECO:0007669"/>
    <property type="project" value="UniProtKB-KW"/>
</dbReference>
<dbReference type="AlphaFoldDB" id="A0A8J2PIT8"/>
<feature type="non-terminal residue" evidence="5">
    <location>
        <position position="1"/>
    </location>
</feature>
<protein>
    <recommendedName>
        <fullName evidence="4">FLYWCH-type domain-containing protein</fullName>
    </recommendedName>
</protein>
<evidence type="ECO:0000259" key="4">
    <source>
        <dbReference type="Pfam" id="PF04500"/>
    </source>
</evidence>
<evidence type="ECO:0000256" key="1">
    <source>
        <dbReference type="ARBA" id="ARBA00022723"/>
    </source>
</evidence>
<gene>
    <name evidence="5" type="ORF">AFUS01_LOCUS33727</name>
</gene>
<keyword evidence="6" id="KW-1185">Reference proteome</keyword>
<keyword evidence="1" id="KW-0479">Metal-binding</keyword>
<dbReference type="OrthoDB" id="7761241at2759"/>
<reference evidence="5" key="1">
    <citation type="submission" date="2021-06" db="EMBL/GenBank/DDBJ databases">
        <authorList>
            <person name="Hodson N. C."/>
            <person name="Mongue J. A."/>
            <person name="Jaron S. K."/>
        </authorList>
    </citation>
    <scope>NUCLEOTIDE SEQUENCE</scope>
</reference>
<accession>A0A8J2PIT8</accession>
<keyword evidence="3" id="KW-0862">Zinc</keyword>
<organism evidence="5 6">
    <name type="scientific">Allacma fusca</name>
    <dbReference type="NCBI Taxonomy" id="39272"/>
    <lineage>
        <taxon>Eukaryota</taxon>
        <taxon>Metazoa</taxon>
        <taxon>Ecdysozoa</taxon>
        <taxon>Arthropoda</taxon>
        <taxon>Hexapoda</taxon>
        <taxon>Collembola</taxon>
        <taxon>Symphypleona</taxon>
        <taxon>Sminthuridae</taxon>
        <taxon>Allacma</taxon>
    </lineage>
</organism>
<dbReference type="EMBL" id="CAJVCH010529765">
    <property type="protein sequence ID" value="CAG7823514.1"/>
    <property type="molecule type" value="Genomic_DNA"/>
</dbReference>
<evidence type="ECO:0000256" key="3">
    <source>
        <dbReference type="ARBA" id="ARBA00022833"/>
    </source>
</evidence>
<evidence type="ECO:0000256" key="2">
    <source>
        <dbReference type="ARBA" id="ARBA00022771"/>
    </source>
</evidence>
<evidence type="ECO:0000313" key="5">
    <source>
        <dbReference type="EMBL" id="CAG7823514.1"/>
    </source>
</evidence>
<feature type="domain" description="FLYWCH-type" evidence="4">
    <location>
        <begin position="5"/>
        <end position="66"/>
    </location>
</feature>